<dbReference type="InterPro" id="IPR037925">
    <property type="entry name" value="FlgE/F/G-like"/>
</dbReference>
<dbReference type="Proteomes" id="UP000187172">
    <property type="component" value="Unassembled WGS sequence"/>
</dbReference>
<dbReference type="Pfam" id="PF00460">
    <property type="entry name" value="Flg_bb_rod"/>
    <property type="match status" value="1"/>
</dbReference>
<dbReference type="Pfam" id="PF22692">
    <property type="entry name" value="LlgE_F_G_D1"/>
    <property type="match status" value="1"/>
</dbReference>
<evidence type="ECO:0000313" key="7">
    <source>
        <dbReference type="Proteomes" id="UP000187172"/>
    </source>
</evidence>
<evidence type="ECO:0000256" key="1">
    <source>
        <dbReference type="ARBA" id="ARBA00009677"/>
    </source>
</evidence>
<dbReference type="InterPro" id="IPR020013">
    <property type="entry name" value="Flagellar_FlgE/F/G"/>
</dbReference>
<comment type="similarity">
    <text evidence="1 2">Belongs to the flagella basal body rod proteins family.</text>
</comment>
<feature type="domain" description="Flagellar basal-body/hook protein C-terminal" evidence="4">
    <location>
        <begin position="227"/>
        <end position="272"/>
    </location>
</feature>
<reference evidence="6 7" key="1">
    <citation type="submission" date="2016-11" db="EMBL/GenBank/DDBJ databases">
        <title>Paenibacillus species isolates.</title>
        <authorList>
            <person name="Beno S.M."/>
        </authorList>
    </citation>
    <scope>NUCLEOTIDE SEQUENCE [LARGE SCALE GENOMIC DNA]</scope>
    <source>
        <strain evidence="6 7">FSL R5-0378</strain>
    </source>
</reference>
<evidence type="ECO:0000259" key="5">
    <source>
        <dbReference type="Pfam" id="PF22692"/>
    </source>
</evidence>
<dbReference type="SUPFAM" id="SSF117143">
    <property type="entry name" value="Flagellar hook protein flgE"/>
    <property type="match status" value="1"/>
</dbReference>
<dbReference type="InterPro" id="IPR001444">
    <property type="entry name" value="Flag_bb_rod_N"/>
</dbReference>
<dbReference type="InterPro" id="IPR010930">
    <property type="entry name" value="Flg_bb/hook_C_dom"/>
</dbReference>
<evidence type="ECO:0000259" key="4">
    <source>
        <dbReference type="Pfam" id="PF06429"/>
    </source>
</evidence>
<keyword evidence="6" id="KW-0966">Cell projection</keyword>
<feature type="domain" description="Flagellar basal body rod protein N-terminal" evidence="3">
    <location>
        <begin position="8"/>
        <end position="35"/>
    </location>
</feature>
<comment type="caution">
    <text evidence="6">The sequence shown here is derived from an EMBL/GenBank/DDBJ whole genome shotgun (WGS) entry which is preliminary data.</text>
</comment>
<dbReference type="PANTHER" id="PTHR30435">
    <property type="entry name" value="FLAGELLAR PROTEIN"/>
    <property type="match status" value="1"/>
</dbReference>
<evidence type="ECO:0000259" key="3">
    <source>
        <dbReference type="Pfam" id="PF00460"/>
    </source>
</evidence>
<dbReference type="EMBL" id="MRTP01000012">
    <property type="protein sequence ID" value="OMF50211.1"/>
    <property type="molecule type" value="Genomic_DNA"/>
</dbReference>
<dbReference type="InterPro" id="IPR053967">
    <property type="entry name" value="LlgE_F_G-like_D1"/>
</dbReference>
<dbReference type="PANTHER" id="PTHR30435:SF19">
    <property type="entry name" value="FLAGELLAR BASAL-BODY ROD PROTEIN FLGG"/>
    <property type="match status" value="1"/>
</dbReference>
<dbReference type="Pfam" id="PF06429">
    <property type="entry name" value="Flg_bbr_C"/>
    <property type="match status" value="1"/>
</dbReference>
<keyword evidence="2" id="KW-0975">Bacterial flagellum</keyword>
<proteinExistence type="inferred from homology"/>
<accession>A0A1R1EEI9</accession>
<dbReference type="GO" id="GO:0009425">
    <property type="term" value="C:bacterial-type flagellum basal body"/>
    <property type="evidence" value="ECO:0007669"/>
    <property type="project" value="UniProtKB-SubCell"/>
</dbReference>
<gene>
    <name evidence="6" type="ORF">BK138_28420</name>
</gene>
<dbReference type="NCBIfam" id="TIGR03506">
    <property type="entry name" value="FlgEFG_subfam"/>
    <property type="match status" value="1"/>
</dbReference>
<feature type="domain" description="Flagellar hook protein FlgE/F/G-like D1" evidence="5">
    <location>
        <begin position="96"/>
        <end position="167"/>
    </location>
</feature>
<dbReference type="AlphaFoldDB" id="A0A1R1EEI9"/>
<organism evidence="6 7">
    <name type="scientific">Paenibacillus rhizosphaerae</name>
    <dbReference type="NCBI Taxonomy" id="297318"/>
    <lineage>
        <taxon>Bacteria</taxon>
        <taxon>Bacillati</taxon>
        <taxon>Bacillota</taxon>
        <taxon>Bacilli</taxon>
        <taxon>Bacillales</taxon>
        <taxon>Paenibacillaceae</taxon>
        <taxon>Paenibacillus</taxon>
    </lineage>
</organism>
<evidence type="ECO:0000313" key="6">
    <source>
        <dbReference type="EMBL" id="OMF50211.1"/>
    </source>
</evidence>
<keyword evidence="6" id="KW-0282">Flagellum</keyword>
<evidence type="ECO:0000256" key="2">
    <source>
        <dbReference type="RuleBase" id="RU362116"/>
    </source>
</evidence>
<dbReference type="RefSeq" id="WP_076174649.1">
    <property type="nucleotide sequence ID" value="NZ_MRTP01000012.1"/>
</dbReference>
<keyword evidence="7" id="KW-1185">Reference proteome</keyword>
<sequence length="274" mass="29595">MNNSMISAMVSMNALQRKLDVIADNIANIDTDGYKRKDSSFEDVLTTVTQQPDGFKQNGRVSPLGYNNGFGMRMTEVTRDMQQGPLNQTGNPMDLAIEGTGLFAVEANGRTAYTREGAFHFVPDPDPAKLDNMVLVNNQGYFVLDADGKQISVANDAKVAVDKDGRLMVSDATGTNAVTTIQLASPVRPDALVQMDGNLFVIPANLTKAQVFGNAPYTAAASGTTIRSGYLEQSNVDYAQEITDMMQAQRAYQLSARALTSSDTMMNLANNIRG</sequence>
<name>A0A1R1EEI9_9BACL</name>
<keyword evidence="6" id="KW-0969">Cilium</keyword>
<dbReference type="GO" id="GO:0071978">
    <property type="term" value="P:bacterial-type flagellum-dependent swarming motility"/>
    <property type="evidence" value="ECO:0007669"/>
    <property type="project" value="TreeGrafter"/>
</dbReference>
<protein>
    <submittedName>
        <fullName evidence="6">Flagellar biosynthesis protein FlgG</fullName>
    </submittedName>
</protein>
<dbReference type="STRING" id="297318.BK138_28420"/>
<comment type="subcellular location">
    <subcellularLocation>
        <location evidence="2">Bacterial flagellum basal body</location>
    </subcellularLocation>
</comment>